<dbReference type="InterPro" id="IPR011992">
    <property type="entry name" value="EF-hand-dom_pair"/>
</dbReference>
<dbReference type="GeneID" id="20228784"/>
<dbReference type="KEGG" id="aaf:AURANDRAFT_72597"/>
<evidence type="ECO:0000313" key="3">
    <source>
        <dbReference type="EMBL" id="EGB04176.1"/>
    </source>
</evidence>
<name>F0YL46_AURAN</name>
<evidence type="ECO:0000259" key="2">
    <source>
        <dbReference type="PROSITE" id="PS50222"/>
    </source>
</evidence>
<keyword evidence="1" id="KW-0106">Calcium</keyword>
<sequence length="883" mass="103726">MSRADEWRHEEKWRLLRYLHSLRQHAAHRCVCVENILWKISPGHFKEHHETIGADLFVSALANGFGFERRVPVHHQLMQLYHCFDGAEENRVDWREVVCSLYAFDSTGHVHSHPIKLLTSFFRLYSLPTTNANIVPRVDVIRMISLAATTHAEFTAVSQIGHHLPDMVKLTAFREALIGTPQVTEAFRSQLWKRLPDLSKLTYLQLQEDATARWFEGYIHQQNMKKAVKLRKQSLLCRSFRGWCQLSKKMRIVKIQRRIVLLRKCRALISWWNLYAVERRASFERRQVAAVLGHRALVRRVVILRWHRWSCNERRVRHISGAFRRRAVDVSHGSFLVRRAMACVYRRDAIQRWSDWIKAASQADGATKLMRKLLAKRFFAGWHSHVHFVKLARTAEEDSIRNQIYLTAMIQGAGQELAATIMADEQNQRSKREDGKQRALSDKLHTLAWKTRRRQAEHAADDRVKLAVQQDARAKRIAENKEDRAASFHAAWAAIERQYIEEQRLATRRWLDSGASKNHVSKEFKRIKREFYRPPTPRSMERERNLKALSSIVLIKMEAILFQKGIVMEHFIRQYDEDSSGFLSHNEFRSLVKDLPIDLSAEQIRLVIHTLDSDHDGYVGLKELEKALDIVHAHNGVSASPWRMYVDPAQDVICYHNLATDELIFEHRMSDRKLMEVTKSNFLAETELEAINHAWTRVRENYASVVLARMYRGFKSRRELGRLMWKIQARRQKKDTDRCEKQATRLQCWWRSILACQLYDIKLRHDVEIVPDLFERRLCLQRHRGSIDYVLAVEQNQMYFVKWSTSQERAHLRTWAKPPGYQRCTSCLRNLALLECTTTPGVFCFRCFRDIFDAREFMHGAKRQRRVAPVMLLQKSGATLFMG</sequence>
<dbReference type="SMART" id="SM00054">
    <property type="entry name" value="EFh"/>
    <property type="match status" value="2"/>
</dbReference>
<dbReference type="OrthoDB" id="26525at2759"/>
<accession>F0YL46</accession>
<dbReference type="RefSeq" id="XP_009041161.1">
    <property type="nucleotide sequence ID" value="XM_009042913.1"/>
</dbReference>
<dbReference type="AlphaFoldDB" id="F0YL46"/>
<reference evidence="3 4" key="1">
    <citation type="journal article" date="2011" name="Proc. Natl. Acad. Sci. U.S.A.">
        <title>Niche of harmful alga Aureococcus anophagefferens revealed through ecogenomics.</title>
        <authorList>
            <person name="Gobler C.J."/>
            <person name="Berry D.L."/>
            <person name="Dyhrman S.T."/>
            <person name="Wilhelm S.W."/>
            <person name="Salamov A."/>
            <person name="Lobanov A.V."/>
            <person name="Zhang Y."/>
            <person name="Collier J.L."/>
            <person name="Wurch L.L."/>
            <person name="Kustka A.B."/>
            <person name="Dill B.D."/>
            <person name="Shah M."/>
            <person name="VerBerkmoes N.C."/>
            <person name="Kuo A."/>
            <person name="Terry A."/>
            <person name="Pangilinan J."/>
            <person name="Lindquist E.A."/>
            <person name="Lucas S."/>
            <person name="Paulsen I.T."/>
            <person name="Hattenrath-Lehmann T.K."/>
            <person name="Talmage S.C."/>
            <person name="Walker E.A."/>
            <person name="Koch F."/>
            <person name="Burson A.M."/>
            <person name="Marcoval M.A."/>
            <person name="Tang Y.Z."/>
            <person name="Lecleir G.R."/>
            <person name="Coyne K.J."/>
            <person name="Berg G.M."/>
            <person name="Bertrand E.M."/>
            <person name="Saito M.A."/>
            <person name="Gladyshev V.N."/>
            <person name="Grigoriev I.V."/>
        </authorList>
    </citation>
    <scope>NUCLEOTIDE SEQUENCE [LARGE SCALE GENOMIC DNA]</scope>
    <source>
        <strain evidence="4">CCMP 1984</strain>
    </source>
</reference>
<dbReference type="OMA" id="CVENILW"/>
<dbReference type="SUPFAM" id="SSF47473">
    <property type="entry name" value="EF-hand"/>
    <property type="match status" value="1"/>
</dbReference>
<evidence type="ECO:0000256" key="1">
    <source>
        <dbReference type="ARBA" id="ARBA00022837"/>
    </source>
</evidence>
<dbReference type="PROSITE" id="PS00018">
    <property type="entry name" value="EF_HAND_1"/>
    <property type="match status" value="2"/>
</dbReference>
<dbReference type="InParanoid" id="F0YL46"/>
<dbReference type="eggNOG" id="ENOG502SKVK">
    <property type="taxonomic scope" value="Eukaryota"/>
</dbReference>
<keyword evidence="4" id="KW-1185">Reference proteome</keyword>
<feature type="domain" description="EF-hand" evidence="2">
    <location>
        <begin position="599"/>
        <end position="634"/>
    </location>
</feature>
<proteinExistence type="predicted"/>
<dbReference type="CDD" id="cd00051">
    <property type="entry name" value="EFh"/>
    <property type="match status" value="1"/>
</dbReference>
<dbReference type="Proteomes" id="UP000002729">
    <property type="component" value="Unassembled WGS sequence"/>
</dbReference>
<organism evidence="4">
    <name type="scientific">Aureococcus anophagefferens</name>
    <name type="common">Harmful bloom alga</name>
    <dbReference type="NCBI Taxonomy" id="44056"/>
    <lineage>
        <taxon>Eukaryota</taxon>
        <taxon>Sar</taxon>
        <taxon>Stramenopiles</taxon>
        <taxon>Ochrophyta</taxon>
        <taxon>Pelagophyceae</taxon>
        <taxon>Pelagomonadales</taxon>
        <taxon>Pelagomonadaceae</taxon>
        <taxon>Aureococcus</taxon>
    </lineage>
</organism>
<dbReference type="PROSITE" id="PS50222">
    <property type="entry name" value="EF_HAND_2"/>
    <property type="match status" value="2"/>
</dbReference>
<dbReference type="Gene3D" id="1.10.238.10">
    <property type="entry name" value="EF-hand"/>
    <property type="match status" value="1"/>
</dbReference>
<evidence type="ECO:0000313" key="4">
    <source>
        <dbReference type="Proteomes" id="UP000002729"/>
    </source>
</evidence>
<feature type="domain" description="EF-hand" evidence="2">
    <location>
        <begin position="563"/>
        <end position="598"/>
    </location>
</feature>
<dbReference type="Pfam" id="PF13499">
    <property type="entry name" value="EF-hand_7"/>
    <property type="match status" value="1"/>
</dbReference>
<dbReference type="InterPro" id="IPR018247">
    <property type="entry name" value="EF_Hand_1_Ca_BS"/>
</dbReference>
<dbReference type="EMBL" id="GL833155">
    <property type="protein sequence ID" value="EGB04176.1"/>
    <property type="molecule type" value="Genomic_DNA"/>
</dbReference>
<protein>
    <recommendedName>
        <fullName evidence="2">EF-hand domain-containing protein</fullName>
    </recommendedName>
</protein>
<dbReference type="GO" id="GO:0005509">
    <property type="term" value="F:calcium ion binding"/>
    <property type="evidence" value="ECO:0007669"/>
    <property type="project" value="InterPro"/>
</dbReference>
<gene>
    <name evidence="3" type="ORF">AURANDRAFT_72597</name>
</gene>
<dbReference type="InterPro" id="IPR002048">
    <property type="entry name" value="EF_hand_dom"/>
</dbReference>